<keyword evidence="6" id="KW-1133">Transmembrane helix</keyword>
<dbReference type="Proteomes" id="UP000507954">
    <property type="component" value="Unassembled WGS sequence"/>
</dbReference>
<comment type="similarity">
    <text evidence="2">Belongs to the VirD4/TraG family.</text>
</comment>
<comment type="subcellular location">
    <subcellularLocation>
        <location evidence="1">Cell membrane</location>
        <topology evidence="1">Multi-pass membrane protein</topology>
    </subcellularLocation>
</comment>
<feature type="region of interest" description="Disordered" evidence="8">
    <location>
        <begin position="144"/>
        <end position="206"/>
    </location>
</feature>
<keyword evidence="4" id="KW-0812">Transmembrane</keyword>
<keyword evidence="7" id="KW-0472">Membrane</keyword>
<evidence type="ECO:0000256" key="6">
    <source>
        <dbReference type="ARBA" id="ARBA00022989"/>
    </source>
</evidence>
<evidence type="ECO:0000256" key="7">
    <source>
        <dbReference type="ARBA" id="ARBA00023136"/>
    </source>
</evidence>
<dbReference type="Pfam" id="PF02534">
    <property type="entry name" value="T4SS-DNA_transf"/>
    <property type="match status" value="1"/>
</dbReference>
<keyword evidence="5" id="KW-0184">Conjugation</keyword>
<keyword evidence="3" id="KW-1003">Cell membrane</keyword>
<accession>A0A508WVS0</accession>
<proteinExistence type="inferred from homology"/>
<dbReference type="GO" id="GO:0005886">
    <property type="term" value="C:plasma membrane"/>
    <property type="evidence" value="ECO:0007669"/>
    <property type="project" value="UniProtKB-SubCell"/>
</dbReference>
<evidence type="ECO:0000256" key="5">
    <source>
        <dbReference type="ARBA" id="ARBA00022971"/>
    </source>
</evidence>
<dbReference type="AlphaFoldDB" id="A0A508WVS0"/>
<evidence type="ECO:0000256" key="1">
    <source>
        <dbReference type="ARBA" id="ARBA00004651"/>
    </source>
</evidence>
<organism evidence="9">
    <name type="scientific">Sinorhizobium medicae</name>
    <dbReference type="NCBI Taxonomy" id="110321"/>
    <lineage>
        <taxon>Bacteria</taxon>
        <taxon>Pseudomonadati</taxon>
        <taxon>Pseudomonadota</taxon>
        <taxon>Alphaproteobacteria</taxon>
        <taxon>Hyphomicrobiales</taxon>
        <taxon>Rhizobiaceae</taxon>
        <taxon>Sinorhizobium/Ensifer group</taxon>
        <taxon>Sinorhizobium</taxon>
    </lineage>
</organism>
<dbReference type="SUPFAM" id="SSF52540">
    <property type="entry name" value="P-loop containing nucleoside triphosphate hydrolases"/>
    <property type="match status" value="1"/>
</dbReference>
<feature type="compositionally biased region" description="Basic residues" evidence="8">
    <location>
        <begin position="164"/>
        <end position="188"/>
    </location>
</feature>
<evidence type="ECO:0000256" key="8">
    <source>
        <dbReference type="SAM" id="MobiDB-lite"/>
    </source>
</evidence>
<evidence type="ECO:0000313" key="9">
    <source>
        <dbReference type="EMBL" id="VTZ59769.1"/>
    </source>
</evidence>
<dbReference type="PANTHER" id="PTHR37937:SF1">
    <property type="entry name" value="CONJUGATIVE TRANSFER: DNA TRANSPORT"/>
    <property type="match status" value="1"/>
</dbReference>
<protein>
    <submittedName>
        <fullName evidence="9">TRAG family protein</fullName>
    </submittedName>
</protein>
<name>A0A508WVS0_9HYPH</name>
<dbReference type="PANTHER" id="PTHR37937">
    <property type="entry name" value="CONJUGATIVE TRANSFER: DNA TRANSPORT"/>
    <property type="match status" value="1"/>
</dbReference>
<evidence type="ECO:0000256" key="4">
    <source>
        <dbReference type="ARBA" id="ARBA00022692"/>
    </source>
</evidence>
<reference evidence="9" key="1">
    <citation type="submission" date="2019-06" db="EMBL/GenBank/DDBJ databases">
        <authorList>
            <person name="Le Quere A."/>
            <person name="Colella S."/>
        </authorList>
    </citation>
    <scope>NUCLEOTIDE SEQUENCE</scope>
    <source>
        <strain evidence="9">EmedicaeMD41</strain>
    </source>
</reference>
<dbReference type="Gene3D" id="3.40.50.300">
    <property type="entry name" value="P-loop containing nucleotide triphosphate hydrolases"/>
    <property type="match status" value="1"/>
</dbReference>
<dbReference type="InterPro" id="IPR051539">
    <property type="entry name" value="T4SS-coupling_protein"/>
</dbReference>
<evidence type="ECO:0000256" key="3">
    <source>
        <dbReference type="ARBA" id="ARBA00022475"/>
    </source>
</evidence>
<dbReference type="InterPro" id="IPR027417">
    <property type="entry name" value="P-loop_NTPase"/>
</dbReference>
<dbReference type="InterPro" id="IPR003688">
    <property type="entry name" value="TraG/VirD4"/>
</dbReference>
<gene>
    <name evidence="9" type="ORF">EMEDMD4_1220003</name>
</gene>
<sequence>MISGAFLTSTKTSVPRQKIYGETSRHSLLGNCGYQLVLGANDQATAEYASRALGKRTIRYQSESRTIELMGLPRRTKVEQIRERDLMMPQEVRQMPENKMVLLIEGQRPIFGEKLRFFQTQPFKSAEAYSQANIPQVPEVDYFPPKAVPATTPQYANGRENRSKFPRRRQRKRRSLWQPPRRRQHRSRQPLQQKRNLQHLPNAQSIKRRCARSLSRLLQKRAVRKHLQASMRWKPG</sequence>
<dbReference type="EMBL" id="CABFNB010000027">
    <property type="protein sequence ID" value="VTZ59769.1"/>
    <property type="molecule type" value="Genomic_DNA"/>
</dbReference>
<evidence type="ECO:0000256" key="2">
    <source>
        <dbReference type="ARBA" id="ARBA00008806"/>
    </source>
</evidence>